<dbReference type="Proteomes" id="UP000271889">
    <property type="component" value="Unassembled WGS sequence"/>
</dbReference>
<reference evidence="7 8" key="1">
    <citation type="submission" date="2018-11" db="EMBL/GenBank/DDBJ databases">
        <authorList>
            <consortium name="Pathogen Informatics"/>
        </authorList>
    </citation>
    <scope>NUCLEOTIDE SEQUENCE [LARGE SCALE GENOMIC DNA]</scope>
</reference>
<dbReference type="EMBL" id="UYRV01030762">
    <property type="protein sequence ID" value="VDK85112.1"/>
    <property type="molecule type" value="Genomic_DNA"/>
</dbReference>
<dbReference type="InterPro" id="IPR010291">
    <property type="entry name" value="Ion_channel_UNC-93"/>
</dbReference>
<feature type="non-terminal residue" evidence="7">
    <location>
        <position position="1"/>
    </location>
</feature>
<evidence type="ECO:0000256" key="4">
    <source>
        <dbReference type="ARBA" id="ARBA00023136"/>
    </source>
</evidence>
<feature type="transmembrane region" description="Helical" evidence="6">
    <location>
        <begin position="9"/>
        <end position="28"/>
    </location>
</feature>
<evidence type="ECO:0000256" key="1">
    <source>
        <dbReference type="ARBA" id="ARBA00004141"/>
    </source>
</evidence>
<gene>
    <name evidence="7" type="ORF">CGOC_LOCUS8400</name>
</gene>
<dbReference type="AlphaFoldDB" id="A0A3P6TAF7"/>
<evidence type="ECO:0000313" key="7">
    <source>
        <dbReference type="EMBL" id="VDK85112.1"/>
    </source>
</evidence>
<dbReference type="PANTHER" id="PTHR23294">
    <property type="entry name" value="ET TRANSLATION PRODUCT-RELATED"/>
    <property type="match status" value="1"/>
</dbReference>
<keyword evidence="2 6" id="KW-0812">Transmembrane</keyword>
<evidence type="ECO:0000256" key="3">
    <source>
        <dbReference type="ARBA" id="ARBA00022989"/>
    </source>
</evidence>
<dbReference type="InterPro" id="IPR051617">
    <property type="entry name" value="UNC-93-like_regulator"/>
</dbReference>
<proteinExistence type="predicted"/>
<dbReference type="GO" id="GO:0016020">
    <property type="term" value="C:membrane"/>
    <property type="evidence" value="ECO:0007669"/>
    <property type="project" value="UniProtKB-SubCell"/>
</dbReference>
<keyword evidence="8" id="KW-1185">Reference proteome</keyword>
<evidence type="ECO:0000256" key="5">
    <source>
        <dbReference type="ARBA" id="ARBA00023180"/>
    </source>
</evidence>
<keyword evidence="5" id="KW-0325">Glycoprotein</keyword>
<name>A0A3P6TAF7_CYLGO</name>
<dbReference type="OrthoDB" id="196103at2759"/>
<evidence type="ECO:0000313" key="8">
    <source>
        <dbReference type="Proteomes" id="UP000271889"/>
    </source>
</evidence>
<keyword evidence="3 6" id="KW-1133">Transmembrane helix</keyword>
<evidence type="ECO:0000256" key="6">
    <source>
        <dbReference type="SAM" id="Phobius"/>
    </source>
</evidence>
<comment type="subcellular location">
    <subcellularLocation>
        <location evidence="1">Membrane</location>
        <topology evidence="1">Multi-pass membrane protein</topology>
    </subcellularLocation>
</comment>
<dbReference type="PANTHER" id="PTHR23294:SF0">
    <property type="entry name" value="UNC93-LIKE PROTEIN MFSD11"/>
    <property type="match status" value="1"/>
</dbReference>
<accession>A0A3P6TAF7</accession>
<protein>
    <submittedName>
        <fullName evidence="7">Uncharacterized protein</fullName>
    </submittedName>
</protein>
<evidence type="ECO:0000256" key="2">
    <source>
        <dbReference type="ARBA" id="ARBA00022692"/>
    </source>
</evidence>
<organism evidence="7 8">
    <name type="scientific">Cylicostephanus goldi</name>
    <name type="common">Nematode worm</name>
    <dbReference type="NCBI Taxonomy" id="71465"/>
    <lineage>
        <taxon>Eukaryota</taxon>
        <taxon>Metazoa</taxon>
        <taxon>Ecdysozoa</taxon>
        <taxon>Nematoda</taxon>
        <taxon>Chromadorea</taxon>
        <taxon>Rhabditida</taxon>
        <taxon>Rhabditina</taxon>
        <taxon>Rhabditomorpha</taxon>
        <taxon>Strongyloidea</taxon>
        <taxon>Strongylidae</taxon>
        <taxon>Cylicostephanus</taxon>
    </lineage>
</organism>
<sequence length="108" mass="11683">AGFLQINEIYLYISSAILGFGAAILWTGQGTYLAQNSTEKTSGRNSGLLWALSEGRVTVAPTTLHILTHADDHNKKRGKIPECHLGLVTSLDILHVQSGYRIATVLAH</sequence>
<keyword evidence="4 6" id="KW-0472">Membrane</keyword>
<dbReference type="Pfam" id="PF05978">
    <property type="entry name" value="UNC-93"/>
    <property type="match status" value="1"/>
</dbReference>